<dbReference type="EMBL" id="JADCNM010000014">
    <property type="protein sequence ID" value="KAG0453909.1"/>
    <property type="molecule type" value="Genomic_DNA"/>
</dbReference>
<organism evidence="1 2">
    <name type="scientific">Vanilla planifolia</name>
    <name type="common">Vanilla</name>
    <dbReference type="NCBI Taxonomy" id="51239"/>
    <lineage>
        <taxon>Eukaryota</taxon>
        <taxon>Viridiplantae</taxon>
        <taxon>Streptophyta</taxon>
        <taxon>Embryophyta</taxon>
        <taxon>Tracheophyta</taxon>
        <taxon>Spermatophyta</taxon>
        <taxon>Magnoliopsida</taxon>
        <taxon>Liliopsida</taxon>
        <taxon>Asparagales</taxon>
        <taxon>Orchidaceae</taxon>
        <taxon>Vanilloideae</taxon>
        <taxon>Vanilleae</taxon>
        <taxon>Vanilla</taxon>
    </lineage>
</organism>
<dbReference type="OrthoDB" id="1741402at2759"/>
<dbReference type="Proteomes" id="UP000639772">
    <property type="component" value="Unassembled WGS sequence"/>
</dbReference>
<evidence type="ECO:0000313" key="1">
    <source>
        <dbReference type="EMBL" id="KAG0453909.1"/>
    </source>
</evidence>
<name>A0A835U8S9_VANPL</name>
<dbReference type="AlphaFoldDB" id="A0A835U8S9"/>
<proteinExistence type="predicted"/>
<evidence type="ECO:0008006" key="3">
    <source>
        <dbReference type="Google" id="ProtNLM"/>
    </source>
</evidence>
<accession>A0A835U8S9</accession>
<sequence length="219" mass="24755">MIKGKWDAPMAIRVCSFEHAMPFSLRRGREKKLAIAMRISIRRRHFFHLQYNVAYLLQARKPSPFALSLLSLSTSGIIKESRAEAEALAREISGILSGAKNWRTLVMASDIPSRLTPEVLSTVLRQRPREFDVRLLLDFFNWACSRLGLPPKPDSFALLAIHLCNSGHFGPANGLLERMISTYPSHLSVLDSLKDAFLCIEGSNLKRCRPLLSFFLISM</sequence>
<protein>
    <recommendedName>
        <fullName evidence="3">Pentatricopeptide repeat-containing protein</fullName>
    </recommendedName>
</protein>
<gene>
    <name evidence="1" type="ORF">HPP92_025213</name>
</gene>
<evidence type="ECO:0000313" key="2">
    <source>
        <dbReference type="Proteomes" id="UP000639772"/>
    </source>
</evidence>
<reference evidence="1 2" key="1">
    <citation type="journal article" date="2020" name="Nat. Food">
        <title>A phased Vanilla planifolia genome enables genetic improvement of flavour and production.</title>
        <authorList>
            <person name="Hasing T."/>
            <person name="Tang H."/>
            <person name="Brym M."/>
            <person name="Khazi F."/>
            <person name="Huang T."/>
            <person name="Chambers A.H."/>
        </authorList>
    </citation>
    <scope>NUCLEOTIDE SEQUENCE [LARGE SCALE GENOMIC DNA]</scope>
    <source>
        <tissue evidence="1">Leaf</tissue>
    </source>
</reference>
<comment type="caution">
    <text evidence="1">The sequence shown here is derived from an EMBL/GenBank/DDBJ whole genome shotgun (WGS) entry which is preliminary data.</text>
</comment>